<evidence type="ECO:0000313" key="2">
    <source>
        <dbReference type="EMBL" id="MCV2368700.1"/>
    </source>
</evidence>
<keyword evidence="3" id="KW-1185">Reference proteome</keyword>
<dbReference type="Pfam" id="PF01636">
    <property type="entry name" value="APH"/>
    <property type="match status" value="1"/>
</dbReference>
<organism evidence="2 3">
    <name type="scientific">Roseateles oligotrophus</name>
    <dbReference type="NCBI Taxonomy" id="1769250"/>
    <lineage>
        <taxon>Bacteria</taxon>
        <taxon>Pseudomonadati</taxon>
        <taxon>Pseudomonadota</taxon>
        <taxon>Betaproteobacteria</taxon>
        <taxon>Burkholderiales</taxon>
        <taxon>Sphaerotilaceae</taxon>
        <taxon>Roseateles</taxon>
    </lineage>
</organism>
<dbReference type="EMBL" id="JAJIRN010000005">
    <property type="protein sequence ID" value="MCV2368700.1"/>
    <property type="molecule type" value="Genomic_DNA"/>
</dbReference>
<dbReference type="InterPro" id="IPR052898">
    <property type="entry name" value="ACAD10-like"/>
</dbReference>
<evidence type="ECO:0000259" key="1">
    <source>
        <dbReference type="Pfam" id="PF01636"/>
    </source>
</evidence>
<evidence type="ECO:0000313" key="3">
    <source>
        <dbReference type="Proteomes" id="UP001209701"/>
    </source>
</evidence>
<name>A0ABT2YF68_9BURK</name>
<dbReference type="InterPro" id="IPR041726">
    <property type="entry name" value="ACAD10_11_N"/>
</dbReference>
<dbReference type="RefSeq" id="WP_263571301.1">
    <property type="nucleotide sequence ID" value="NZ_JAJIRN010000005.1"/>
</dbReference>
<dbReference type="PANTHER" id="PTHR47829:SF3">
    <property type="entry name" value="AMINOGLYCOSIDE PHOSPHOTRANSFERASE DOMAIN-CONTAINING PROTEIN"/>
    <property type="match status" value="1"/>
</dbReference>
<feature type="domain" description="Aminoglycoside phosphotransferase" evidence="1">
    <location>
        <begin position="36"/>
        <end position="266"/>
    </location>
</feature>
<dbReference type="Gene3D" id="3.90.1200.10">
    <property type="match status" value="1"/>
</dbReference>
<dbReference type="SUPFAM" id="SSF56112">
    <property type="entry name" value="Protein kinase-like (PK-like)"/>
    <property type="match status" value="1"/>
</dbReference>
<gene>
    <name evidence="2" type="ORF">LNV07_11445</name>
</gene>
<dbReference type="InterPro" id="IPR011009">
    <property type="entry name" value="Kinase-like_dom_sf"/>
</dbReference>
<accession>A0ABT2YF68</accession>
<proteinExistence type="predicted"/>
<dbReference type="InterPro" id="IPR002575">
    <property type="entry name" value="Aminoglycoside_PTrfase"/>
</dbReference>
<protein>
    <submittedName>
        <fullName evidence="2">Phosphotransferase</fullName>
    </submittedName>
</protein>
<dbReference type="Proteomes" id="UP001209701">
    <property type="component" value="Unassembled WGS sequence"/>
</dbReference>
<comment type="caution">
    <text evidence="2">The sequence shown here is derived from an EMBL/GenBank/DDBJ whole genome shotgun (WGS) entry which is preliminary data.</text>
</comment>
<dbReference type="Gene3D" id="3.30.200.20">
    <property type="entry name" value="Phosphorylase Kinase, domain 1"/>
    <property type="match status" value="1"/>
</dbReference>
<dbReference type="PANTHER" id="PTHR47829">
    <property type="entry name" value="HYDROLASE, PUTATIVE (AFU_ORTHOLOGUE AFUA_1G12880)-RELATED"/>
    <property type="match status" value="1"/>
</dbReference>
<reference evidence="2 3" key="1">
    <citation type="submission" date="2021-11" db="EMBL/GenBank/DDBJ databases">
        <authorList>
            <person name="Liang Q."/>
            <person name="Mou H."/>
            <person name="Liu Z."/>
        </authorList>
    </citation>
    <scope>NUCLEOTIDE SEQUENCE [LARGE SCALE GENOMIC DNA]</scope>
    <source>
        <strain evidence="2 3">CHU3</strain>
    </source>
</reference>
<dbReference type="CDD" id="cd05154">
    <property type="entry name" value="ACAD10_11_N-like"/>
    <property type="match status" value="1"/>
</dbReference>
<sequence length="373" mass="41142">MDEFSGTRAPTQAIDNEALSAWLKMHIAGFTGPLSIEQFKGGQSNPTYKLNTPSQAYVMRAKPAPMVKLLPSAHAIEREFKVMSALAGSEVPVPAMLALCEDESVIGRAFYIMEFMPGRVLWDPALPGMSTQERAAIFDEMNRVIAALHRVDPQAIGLANYGKPGNYFERQISRWSKQYLASVTEPIEAMDKLMDWLPGNIPASALDEREVAIVHGDFRLDNLVFHPEQARVIAVLDWELSTLGHPLADFSYHCMTWHIQSSAAARGLGGLDLATLGIPAETDYVRRYCERTGRADIALIEQDWNFYLAYNLFRIAAILQGIGKRISAGTASSDQARAAAAGAKPLAELAWVFARRLVKPEPDLRPDANSAKQ</sequence>